<dbReference type="InterPro" id="IPR051678">
    <property type="entry name" value="AGP_Transferase"/>
</dbReference>
<name>A0A1Y5PID3_9MYCO</name>
<dbReference type="Gene3D" id="3.90.1200.10">
    <property type="match status" value="1"/>
</dbReference>
<dbReference type="CDD" id="cd05154">
    <property type="entry name" value="ACAD10_11_N-like"/>
    <property type="match status" value="1"/>
</dbReference>
<accession>A0A1Y5PID3</accession>
<dbReference type="EMBL" id="FLQS01000054">
    <property type="protein sequence ID" value="SBS78452.1"/>
    <property type="molecule type" value="Genomic_DNA"/>
</dbReference>
<dbReference type="AlphaFoldDB" id="A0A1Y5PID3"/>
<dbReference type="Pfam" id="PF01636">
    <property type="entry name" value="APH"/>
    <property type="match status" value="1"/>
</dbReference>
<gene>
    <name evidence="2" type="ORF">MHPYR_580013</name>
</gene>
<evidence type="ECO:0000259" key="1">
    <source>
        <dbReference type="Pfam" id="PF01636"/>
    </source>
</evidence>
<proteinExistence type="predicted"/>
<reference evidence="2" key="1">
    <citation type="submission" date="2016-03" db="EMBL/GenBank/DDBJ databases">
        <authorList>
            <person name="Ploux O."/>
        </authorList>
    </citation>
    <scope>NUCLEOTIDE SEQUENCE</scope>
    <source>
        <strain evidence="2">UC10</strain>
    </source>
</reference>
<dbReference type="InterPro" id="IPR011009">
    <property type="entry name" value="Kinase-like_dom_sf"/>
</dbReference>
<keyword evidence="2" id="KW-0808">Transferase</keyword>
<feature type="domain" description="Aminoglycoside phosphotransferase" evidence="1">
    <location>
        <begin position="35"/>
        <end position="257"/>
    </location>
</feature>
<dbReference type="SUPFAM" id="SSF56112">
    <property type="entry name" value="Protein kinase-like (PK-like)"/>
    <property type="match status" value="1"/>
</dbReference>
<protein>
    <submittedName>
        <fullName evidence="2">Aminoglycoside phosphotransferase</fullName>
    </submittedName>
</protein>
<dbReference type="InterPro" id="IPR041726">
    <property type="entry name" value="ACAD10_11_N"/>
</dbReference>
<sequence length="348" mass="37830">MSDPTIRDNETVAAGLAAWWTAHHPIARNVEVIEVRRPAAGRSNETVLATVVCNGESHPVALRLPTVQPSFPTYDLGAQAAVQTALQANGIPAARPIAFEADESWLGAPFLVMTAEPGRSFGDAPALDSWLAGAGEAVQRRVHDGFATLLAAVHHLDWRQAGLHKVLRGSHGGLAAEVRWWLDYLNWAADGNPHPRLQSLAQWCEANVPTSEPPLSLCWGDARVGNVLYDDHGDVTAALDWELATIGPAEMDVAWWFALDDLLSNLIGRTVPGFPNNETAQQNYEARLGRPLQDLGWHKIFVTLRTAAVTDRQARTAAALGATYRGVNVDNNPVLAYGEQLIDQCDNW</sequence>
<organism evidence="2">
    <name type="scientific">uncultured Mycobacterium sp</name>
    <dbReference type="NCBI Taxonomy" id="171292"/>
    <lineage>
        <taxon>Bacteria</taxon>
        <taxon>Bacillati</taxon>
        <taxon>Actinomycetota</taxon>
        <taxon>Actinomycetes</taxon>
        <taxon>Mycobacteriales</taxon>
        <taxon>Mycobacteriaceae</taxon>
        <taxon>Mycobacterium</taxon>
        <taxon>environmental samples</taxon>
    </lineage>
</organism>
<dbReference type="Gene3D" id="3.30.200.20">
    <property type="entry name" value="Phosphorylase Kinase, domain 1"/>
    <property type="match status" value="1"/>
</dbReference>
<dbReference type="PANTHER" id="PTHR21310">
    <property type="entry name" value="AMINOGLYCOSIDE PHOSPHOTRANSFERASE-RELATED-RELATED"/>
    <property type="match status" value="1"/>
</dbReference>
<dbReference type="GO" id="GO:0016740">
    <property type="term" value="F:transferase activity"/>
    <property type="evidence" value="ECO:0007669"/>
    <property type="project" value="UniProtKB-KW"/>
</dbReference>
<evidence type="ECO:0000313" key="2">
    <source>
        <dbReference type="EMBL" id="SBS78452.1"/>
    </source>
</evidence>
<dbReference type="InterPro" id="IPR002575">
    <property type="entry name" value="Aminoglycoside_PTrfase"/>
</dbReference>